<evidence type="ECO:0000259" key="7">
    <source>
        <dbReference type="Pfam" id="PF04130"/>
    </source>
</evidence>
<evidence type="ECO:0000259" key="8">
    <source>
        <dbReference type="Pfam" id="PF14609"/>
    </source>
</evidence>
<evidence type="ECO:0000256" key="2">
    <source>
        <dbReference type="ARBA" id="ARBA00022490"/>
    </source>
</evidence>
<dbReference type="PANTHER" id="PTHR19302">
    <property type="entry name" value="GAMMA TUBULIN COMPLEX PROTEIN"/>
    <property type="match status" value="1"/>
</dbReference>
<dbReference type="PANTHER" id="PTHR19302:SF33">
    <property type="entry name" value="GAMMA-TUBULIN COMPLEX COMPONENT 5"/>
    <property type="match status" value="1"/>
</dbReference>
<feature type="region of interest" description="Disordered" evidence="6">
    <location>
        <begin position="778"/>
        <end position="815"/>
    </location>
</feature>
<dbReference type="GO" id="GO:0000278">
    <property type="term" value="P:mitotic cell cycle"/>
    <property type="evidence" value="ECO:0007669"/>
    <property type="project" value="TreeGrafter"/>
</dbReference>
<evidence type="ECO:0000313" key="11">
    <source>
        <dbReference type="Proteomes" id="UP000030641"/>
    </source>
</evidence>
<dbReference type="Pfam" id="PF14609">
    <property type="entry name" value="GCP5-Mod21_N"/>
    <property type="match status" value="1"/>
</dbReference>
<accession>A0A074YBB4</accession>
<dbReference type="InParanoid" id="A0A074YBB4"/>
<dbReference type="GO" id="GO:0007020">
    <property type="term" value="P:microtubule nucleation"/>
    <property type="evidence" value="ECO:0007669"/>
    <property type="project" value="InterPro"/>
</dbReference>
<dbReference type="AlphaFoldDB" id="A0A074YBB4"/>
<dbReference type="GO" id="GO:0005816">
    <property type="term" value="C:spindle pole body"/>
    <property type="evidence" value="ECO:0007669"/>
    <property type="project" value="UniProtKB-ARBA"/>
</dbReference>
<evidence type="ECO:0000256" key="5">
    <source>
        <dbReference type="RuleBase" id="RU363050"/>
    </source>
</evidence>
<evidence type="ECO:0000259" key="9">
    <source>
        <dbReference type="Pfam" id="PF17681"/>
    </source>
</evidence>
<dbReference type="HOGENOM" id="CLU_010106_0_0_1"/>
<dbReference type="InterPro" id="IPR032797">
    <property type="entry name" value="Mod21_N"/>
</dbReference>
<dbReference type="GO" id="GO:0005874">
    <property type="term" value="C:microtubule"/>
    <property type="evidence" value="ECO:0007669"/>
    <property type="project" value="UniProtKB-KW"/>
</dbReference>
<dbReference type="GO" id="GO:0051321">
    <property type="term" value="P:meiotic cell cycle"/>
    <property type="evidence" value="ECO:0007669"/>
    <property type="project" value="TreeGrafter"/>
</dbReference>
<dbReference type="GO" id="GO:0051011">
    <property type="term" value="F:microtubule minus-end binding"/>
    <property type="evidence" value="ECO:0007669"/>
    <property type="project" value="TreeGrafter"/>
</dbReference>
<feature type="domain" description="Gamma-Tubulin ring complex non-core subunit mod21 N-terminal" evidence="8">
    <location>
        <begin position="67"/>
        <end position="154"/>
    </location>
</feature>
<dbReference type="InterPro" id="IPR040457">
    <property type="entry name" value="GCP_C"/>
</dbReference>
<dbReference type="RefSeq" id="XP_013343530.1">
    <property type="nucleotide sequence ID" value="XM_013488076.1"/>
</dbReference>
<dbReference type="OrthoDB" id="66546at2759"/>
<dbReference type="Pfam" id="PF04130">
    <property type="entry name" value="GCP_C_terminal"/>
    <property type="match status" value="1"/>
</dbReference>
<keyword evidence="11" id="KW-1185">Reference proteome</keyword>
<proteinExistence type="inferred from homology"/>
<reference evidence="10 11" key="1">
    <citation type="journal article" date="2014" name="BMC Genomics">
        <title>Genome sequencing of four Aureobasidium pullulans varieties: biotechnological potential, stress tolerance, and description of new species.</title>
        <authorList>
            <person name="Gostin Ar C."/>
            <person name="Ohm R.A."/>
            <person name="Kogej T."/>
            <person name="Sonjak S."/>
            <person name="Turk M."/>
            <person name="Zajc J."/>
            <person name="Zalar P."/>
            <person name="Grube M."/>
            <person name="Sun H."/>
            <person name="Han J."/>
            <person name="Sharma A."/>
            <person name="Chiniquy J."/>
            <person name="Ngan C.Y."/>
            <person name="Lipzen A."/>
            <person name="Barry K."/>
            <person name="Grigoriev I.V."/>
            <person name="Gunde-Cimerman N."/>
        </authorList>
    </citation>
    <scope>NUCLEOTIDE SEQUENCE [LARGE SCALE GENOMIC DNA]</scope>
    <source>
        <strain evidence="10 11">EXF-2481</strain>
    </source>
</reference>
<keyword evidence="3 5" id="KW-0493">Microtubule</keyword>
<feature type="compositionally biased region" description="Acidic residues" evidence="6">
    <location>
        <begin position="804"/>
        <end position="815"/>
    </location>
</feature>
<dbReference type="STRING" id="1043005.A0A074YBB4"/>
<dbReference type="Proteomes" id="UP000030641">
    <property type="component" value="Unassembled WGS sequence"/>
</dbReference>
<dbReference type="Gene3D" id="1.20.120.1900">
    <property type="entry name" value="Gamma-tubulin complex, C-terminal domain"/>
    <property type="match status" value="1"/>
</dbReference>
<evidence type="ECO:0000256" key="6">
    <source>
        <dbReference type="SAM" id="MobiDB-lite"/>
    </source>
</evidence>
<dbReference type="GO" id="GO:0051225">
    <property type="term" value="P:spindle assembly"/>
    <property type="evidence" value="ECO:0007669"/>
    <property type="project" value="TreeGrafter"/>
</dbReference>
<dbReference type="GO" id="GO:0000930">
    <property type="term" value="C:gamma-tubulin complex"/>
    <property type="evidence" value="ECO:0007669"/>
    <property type="project" value="TreeGrafter"/>
</dbReference>
<dbReference type="GO" id="GO:0043015">
    <property type="term" value="F:gamma-tubulin binding"/>
    <property type="evidence" value="ECO:0007669"/>
    <property type="project" value="InterPro"/>
</dbReference>
<dbReference type="GO" id="GO:0031122">
    <property type="term" value="P:cytoplasmic microtubule organization"/>
    <property type="evidence" value="ECO:0007669"/>
    <property type="project" value="TreeGrafter"/>
</dbReference>
<dbReference type="InterPro" id="IPR041470">
    <property type="entry name" value="GCP_N"/>
</dbReference>
<comment type="similarity">
    <text evidence="1 5">Belongs to the TUBGCP family.</text>
</comment>
<keyword evidence="4 5" id="KW-0206">Cytoskeleton</keyword>
<dbReference type="InterPro" id="IPR007259">
    <property type="entry name" value="GCP"/>
</dbReference>
<dbReference type="GeneID" id="25366581"/>
<evidence type="ECO:0000256" key="4">
    <source>
        <dbReference type="ARBA" id="ARBA00023212"/>
    </source>
</evidence>
<keyword evidence="2 5" id="KW-0963">Cytoplasm</keyword>
<dbReference type="OMA" id="RTNQFEV"/>
<gene>
    <name evidence="10" type="ORF">AUEXF2481DRAFT_40346</name>
</gene>
<feature type="region of interest" description="Disordered" evidence="6">
    <location>
        <begin position="151"/>
        <end position="179"/>
    </location>
</feature>
<evidence type="ECO:0000256" key="3">
    <source>
        <dbReference type="ARBA" id="ARBA00022701"/>
    </source>
</evidence>
<sequence length="876" mass="98634">MAHAAILGALTDDLITHITASNPRRDARHVKHLKDSALRTFRTQQHVRVNQFEVDARFEGLLDKFYVLNNQPLADALKPRLHELATIPNKWRPELLALLLALSDRPVEKTDINRALEIVPDHPPEQQLTWAEIIADDPLDEEGIWNDVENESDYSEHRAPSLSDESVGEPTTSTHASSLYEEDAATFARAFILPRDSEILDQVTDLRHRMAGLHSGSGLTELQVTRQVLSMLQGVPTDLFEIGRSGQIRPRYSCRILNIAPSTTDRVLRDFASLGSQVTFVRKFAASDRLSVVLQSFQAAIQDVLHRLGKTLSSIEQDLLRPENSTLVSLLKVQVEIDLVAGPLVRLTKLIPDNTLKHNSQALEVLNNLFEQACNLQLIGEDNESVSVASLLLKCLEPYLRPVKLWMTEGKLIASNELFFVRCDDESSERGSIWHSRFTLLKNHDGSIFAPQFMQSIAEKIFKAGKSVMLLEALGHKPDVSLCSAQSLDIAQTIQSVENTLLPFSEVFKLALNRFADALEGSETHTLRQVLTSQCGLRATIKAINHLYFGVNGACFQTFAYGIFQRMDRGIGWDDRFLLTELAQTAFEPIDAVESDHITVRVKPRNDQQYASARPGRSDTLGRIFVDYSITWVLQNIMSNATLSACQRAFTFLLRLYRAQFILNQQEWTLNIMVKHSKIATVKELIALRHQLSWFAVTLRGYVCEMLSIVSKQLTLDLDAASDVDGMIAAFDKFSDNINSKLLLQENMAPIRSSILAVFDLYEDLALEWRHTVKQISNDASHPTPRELVVQRGPSNRRSKPETDDTVDVSDDEDEVGIGHHEHRSVLSVQSLLKEYKRQSSFLLAGLRSVSRIEGEPAWIMLSERLQWGVAGLDRR</sequence>
<organism evidence="10 11">
    <name type="scientific">Aureobasidium subglaciale (strain EXF-2481)</name>
    <name type="common">Aureobasidium pullulans var. subglaciale</name>
    <dbReference type="NCBI Taxonomy" id="1043005"/>
    <lineage>
        <taxon>Eukaryota</taxon>
        <taxon>Fungi</taxon>
        <taxon>Dikarya</taxon>
        <taxon>Ascomycota</taxon>
        <taxon>Pezizomycotina</taxon>
        <taxon>Dothideomycetes</taxon>
        <taxon>Dothideomycetidae</taxon>
        <taxon>Dothideales</taxon>
        <taxon>Saccotheciaceae</taxon>
        <taxon>Aureobasidium</taxon>
    </lineage>
</organism>
<dbReference type="InterPro" id="IPR042241">
    <property type="entry name" value="GCP_C_sf"/>
</dbReference>
<evidence type="ECO:0000256" key="1">
    <source>
        <dbReference type="ARBA" id="ARBA00010337"/>
    </source>
</evidence>
<dbReference type="InterPro" id="IPR059169">
    <property type="entry name" value="GCP5_N_ext"/>
</dbReference>
<feature type="domain" description="Gamma tubulin complex component protein N-terminal" evidence="9">
    <location>
        <begin position="226"/>
        <end position="495"/>
    </location>
</feature>
<feature type="domain" description="Gamma tubulin complex component C-terminal" evidence="7">
    <location>
        <begin position="537"/>
        <end position="866"/>
    </location>
</feature>
<protein>
    <recommendedName>
        <fullName evidence="5">Spindle pole body component</fullName>
    </recommendedName>
</protein>
<evidence type="ECO:0000313" key="10">
    <source>
        <dbReference type="EMBL" id="KEQ95078.1"/>
    </source>
</evidence>
<dbReference type="EMBL" id="KL584760">
    <property type="protein sequence ID" value="KEQ95078.1"/>
    <property type="molecule type" value="Genomic_DNA"/>
</dbReference>
<comment type="subcellular location">
    <subcellularLocation>
        <location evidence="5">Cytoplasm</location>
        <location evidence="5">Cytoskeleton</location>
        <location evidence="5">Microtubule organizing center</location>
    </subcellularLocation>
</comment>
<name>A0A074YBB4_AURSE</name>
<dbReference type="CDD" id="cd22572">
    <property type="entry name" value="GCP5_NTD"/>
    <property type="match status" value="1"/>
</dbReference>
<dbReference type="Pfam" id="PF17681">
    <property type="entry name" value="GCP_N_terminal"/>
    <property type="match status" value="1"/>
</dbReference>
<dbReference type="GO" id="GO:0000922">
    <property type="term" value="C:spindle pole"/>
    <property type="evidence" value="ECO:0007669"/>
    <property type="project" value="InterPro"/>
</dbReference>